<comment type="caution">
    <text evidence="2">The sequence shown here is derived from an EMBL/GenBank/DDBJ whole genome shotgun (WGS) entry which is preliminary data.</text>
</comment>
<accession>A0ABW3CT08</accession>
<sequence>MFHTHGDWRSAPDGECVEVRQSSNGWISVRDSKVGERSPVLEFTPAEWTAFMRITRSIDANR</sequence>
<gene>
    <name evidence="2" type="ORF">ACFQ07_30990</name>
</gene>
<evidence type="ECO:0000259" key="1">
    <source>
        <dbReference type="Pfam" id="PF04149"/>
    </source>
</evidence>
<dbReference type="InterPro" id="IPR007278">
    <property type="entry name" value="DUF397"/>
</dbReference>
<organism evidence="2 3">
    <name type="scientific">Actinomadura adrarensis</name>
    <dbReference type="NCBI Taxonomy" id="1819600"/>
    <lineage>
        <taxon>Bacteria</taxon>
        <taxon>Bacillati</taxon>
        <taxon>Actinomycetota</taxon>
        <taxon>Actinomycetes</taxon>
        <taxon>Streptosporangiales</taxon>
        <taxon>Thermomonosporaceae</taxon>
        <taxon>Actinomadura</taxon>
    </lineage>
</organism>
<dbReference type="Pfam" id="PF04149">
    <property type="entry name" value="DUF397"/>
    <property type="match status" value="1"/>
</dbReference>
<feature type="domain" description="DUF397" evidence="1">
    <location>
        <begin position="9"/>
        <end position="53"/>
    </location>
</feature>
<dbReference type="Proteomes" id="UP001597083">
    <property type="component" value="Unassembled WGS sequence"/>
</dbReference>
<dbReference type="EMBL" id="JBHTIR010004226">
    <property type="protein sequence ID" value="MFD0856699.1"/>
    <property type="molecule type" value="Genomic_DNA"/>
</dbReference>
<proteinExistence type="predicted"/>
<protein>
    <submittedName>
        <fullName evidence="2">DUF397 domain-containing protein</fullName>
    </submittedName>
</protein>
<keyword evidence="3" id="KW-1185">Reference proteome</keyword>
<reference evidence="3" key="1">
    <citation type="journal article" date="2019" name="Int. J. Syst. Evol. Microbiol.">
        <title>The Global Catalogue of Microorganisms (GCM) 10K type strain sequencing project: providing services to taxonomists for standard genome sequencing and annotation.</title>
        <authorList>
            <consortium name="The Broad Institute Genomics Platform"/>
            <consortium name="The Broad Institute Genome Sequencing Center for Infectious Disease"/>
            <person name="Wu L."/>
            <person name="Ma J."/>
        </authorList>
    </citation>
    <scope>NUCLEOTIDE SEQUENCE [LARGE SCALE GENOMIC DNA]</scope>
    <source>
        <strain evidence="3">JCM 31696</strain>
    </source>
</reference>
<name>A0ABW3CT08_9ACTN</name>
<evidence type="ECO:0000313" key="3">
    <source>
        <dbReference type="Proteomes" id="UP001597083"/>
    </source>
</evidence>
<evidence type="ECO:0000313" key="2">
    <source>
        <dbReference type="EMBL" id="MFD0856699.1"/>
    </source>
</evidence>